<dbReference type="AlphaFoldDB" id="A0A8J6AM02"/>
<reference evidence="2" key="1">
    <citation type="journal article" date="2021" name="Evol. Appl.">
        <title>The genome of the Pyrenean desman and the effects of bottlenecks and inbreeding on the genomic landscape of an endangered species.</title>
        <authorList>
            <person name="Escoda L."/>
            <person name="Castresana J."/>
        </authorList>
    </citation>
    <scope>NUCLEOTIDE SEQUENCE</scope>
    <source>
        <strain evidence="2">IBE-C5619</strain>
    </source>
</reference>
<dbReference type="SUPFAM" id="SSF50814">
    <property type="entry name" value="Lipocalins"/>
    <property type="match status" value="1"/>
</dbReference>
<accession>A0A8J6AM02</accession>
<organism evidence="2 3">
    <name type="scientific">Galemys pyrenaicus</name>
    <name type="common">Iberian desman</name>
    <name type="synonym">Pyrenean desman</name>
    <dbReference type="NCBI Taxonomy" id="202257"/>
    <lineage>
        <taxon>Eukaryota</taxon>
        <taxon>Metazoa</taxon>
        <taxon>Chordata</taxon>
        <taxon>Craniata</taxon>
        <taxon>Vertebrata</taxon>
        <taxon>Euteleostomi</taxon>
        <taxon>Mammalia</taxon>
        <taxon>Eutheria</taxon>
        <taxon>Laurasiatheria</taxon>
        <taxon>Eulipotyphla</taxon>
        <taxon>Talpidae</taxon>
        <taxon>Galemys</taxon>
    </lineage>
</organism>
<feature type="chain" id="PRO_5035273176" evidence="1">
    <location>
        <begin position="23"/>
        <end position="221"/>
    </location>
</feature>
<gene>
    <name evidence="2" type="ORF">J0S82_016503</name>
</gene>
<dbReference type="Proteomes" id="UP000700334">
    <property type="component" value="Unassembled WGS sequence"/>
</dbReference>
<sequence>MLLTSAMAVTAVLSTVVSSSEGVGTGLSVVQKRSGYVCICAPASARRGPHSSQLSSCPLRPGTSAPSQPTLLLSTAMPANLSGGSSEAYVLALGIGFATHDTAKLLKPQKVTEPNGQPLVTHTSSGLRNYLVKRKAGQEPDDDNEAWITKCESLVTLANDQLTCVQKGERRAEAGPTRLKGMSSTWRRSVKAKCANRPSRERHLCPAEATCSVSSRPSVLV</sequence>
<evidence type="ECO:0000313" key="3">
    <source>
        <dbReference type="Proteomes" id="UP000700334"/>
    </source>
</evidence>
<dbReference type="Gene3D" id="2.40.128.20">
    <property type="match status" value="1"/>
</dbReference>
<dbReference type="InterPro" id="IPR012674">
    <property type="entry name" value="Calycin"/>
</dbReference>
<name>A0A8J6AM02_GALPY</name>
<dbReference type="EMBL" id="JAGFMF010011596">
    <property type="protein sequence ID" value="KAG8519760.1"/>
    <property type="molecule type" value="Genomic_DNA"/>
</dbReference>
<evidence type="ECO:0000256" key="1">
    <source>
        <dbReference type="SAM" id="SignalP"/>
    </source>
</evidence>
<proteinExistence type="predicted"/>
<protein>
    <submittedName>
        <fullName evidence="2">Retinoid-binding protein 7</fullName>
    </submittedName>
</protein>
<keyword evidence="3" id="KW-1185">Reference proteome</keyword>
<feature type="signal peptide" evidence="1">
    <location>
        <begin position="1"/>
        <end position="22"/>
    </location>
</feature>
<evidence type="ECO:0000313" key="2">
    <source>
        <dbReference type="EMBL" id="KAG8519760.1"/>
    </source>
</evidence>
<comment type="caution">
    <text evidence="2">The sequence shown here is derived from an EMBL/GenBank/DDBJ whole genome shotgun (WGS) entry which is preliminary data.</text>
</comment>
<keyword evidence="1" id="KW-0732">Signal</keyword>
<dbReference type="OrthoDB" id="354351at2759"/>